<comment type="caution">
    <text evidence="3">The sequence shown here is derived from an EMBL/GenBank/DDBJ whole genome shotgun (WGS) entry which is preliminary data.</text>
</comment>
<dbReference type="InterPro" id="IPR006680">
    <property type="entry name" value="Amidohydro-rel"/>
</dbReference>
<dbReference type="InterPro" id="IPR032466">
    <property type="entry name" value="Metal_Hydrolase"/>
</dbReference>
<dbReference type="Gene3D" id="2.30.40.10">
    <property type="entry name" value="Urease, subunit C, domain 1"/>
    <property type="match status" value="1"/>
</dbReference>
<dbReference type="PANTHER" id="PTHR43135:SF3">
    <property type="entry name" value="ALPHA-D-RIBOSE 1-METHYLPHOSPHONATE 5-TRIPHOSPHATE DIPHOSPHATASE"/>
    <property type="match status" value="1"/>
</dbReference>
<keyword evidence="4" id="KW-1185">Reference proteome</keyword>
<dbReference type="AlphaFoldDB" id="A0A554VKP7"/>
<keyword evidence="3" id="KW-0378">Hydrolase</keyword>
<feature type="chain" id="PRO_5022093403" evidence="1">
    <location>
        <begin position="20"/>
        <end position="995"/>
    </location>
</feature>
<sequence>MKKLLLSLAIACGILNSHSQDYFPKNDGVNTTDSNYTVFKNAIIHTTPDTEIKNGILIIQKGKIVQVGNSLSIPTNSVVIDLKGKHIYASFIDPFTNFGIEKPKRKGGSPFRGNPQYEASREGYYWNDHIRPETNALTLFKYDTKKATEFIKEGFGVVNTHMPDGIVRGTGLLVALNNQGTEGERLLSDRSAQFLSFSKSNKSKQMYPTSLMGSMALLRQMYYDADWYAGGNANNKDLSLEALNRNKNLPQIFDVGSRINGFRADKVGDQFNIQYILVGGGDEYARIDKVKATNAKYIIPLDFPEAYDVSDPFMANLVSLGDMRHWNQAPTNPYVLSKNGITFSLTTHKLKKIADLETRIVKAIEHGLDKKTAIAALTTIPAEILGKSNLLGSIKKGAYANFLISKDELFSKDNIIYENWIQGHKNIINDMNITDINGKYELSVSGKTYDLSISGKTSSPKAELKLGETKLGTKINYKNDWVTITFTDPDTTKTQYTRIISKIGDNSNFWSGKTILPNGAQTSFSVKKKTEDTAGTKDVKKDAKKKDAPEVLPVVYPNIAYGNTQLPKPETILFKNATVWTNEIEGIMQTTDVLIKNGKISAIGKNLNSGNARVIDATGKHLTAGIIDEHSHIAAAAINEAGHNSSAEVTIEDVVDPDDINIYRNLAGGVTSIQILHGSANPIGGRSAIIKLKWGEDANHLIYTNAPKFIKFALGENVKQSNWQSFSRFPQSRMGVEQLYVDYFSRAKEYEKLKKSGVPYRKDTEMETMVEILNSERFISCHSYVQSEINMLMKVAEKFNFKINTFTHILEGYKVADKMAAHGVGGSTFSDWWAYKYEVNDAIPYNAAIMHKQGVVTAINSDDGEMSRRLNQEAAKSVKYGGVSEEDALKFVTLNPAKLLHIDDRVGSIKVGKDADLVLWTDHPLSIYAKAEKTIIEGAIYFDLEKDKAMRQSITKEKNKLSTMMIKAKNSGLKTQPAKKKEKQNFECETLETIN</sequence>
<feature type="domain" description="Amidohydrolase-related" evidence="2">
    <location>
        <begin position="847"/>
        <end position="933"/>
    </location>
</feature>
<dbReference type="PANTHER" id="PTHR43135">
    <property type="entry name" value="ALPHA-D-RIBOSE 1-METHYLPHOSPHONATE 5-TRIPHOSPHATE DIPHOSPHATASE"/>
    <property type="match status" value="1"/>
</dbReference>
<gene>
    <name evidence="3" type="ORF">FOF46_11690</name>
</gene>
<dbReference type="GO" id="GO:0016810">
    <property type="term" value="F:hydrolase activity, acting on carbon-nitrogen (but not peptide) bonds"/>
    <property type="evidence" value="ECO:0007669"/>
    <property type="project" value="InterPro"/>
</dbReference>
<dbReference type="CDD" id="cd01309">
    <property type="entry name" value="Met_dep_hydrolase_C"/>
    <property type="match status" value="1"/>
</dbReference>
<evidence type="ECO:0000259" key="2">
    <source>
        <dbReference type="Pfam" id="PF01979"/>
    </source>
</evidence>
<dbReference type="RefSeq" id="WP_143916573.1">
    <property type="nucleotide sequence ID" value="NZ_CANMIK010000021.1"/>
</dbReference>
<reference evidence="3 4" key="1">
    <citation type="submission" date="2019-07" db="EMBL/GenBank/DDBJ databases">
        <title>The draft genome sequence of Aquimarina algiphila M91.</title>
        <authorList>
            <person name="Meng X."/>
        </authorList>
    </citation>
    <scope>NUCLEOTIDE SEQUENCE [LARGE SCALE GENOMIC DNA]</scope>
    <source>
        <strain evidence="3 4">M91</strain>
    </source>
</reference>
<dbReference type="InterPro" id="IPR011059">
    <property type="entry name" value="Metal-dep_hydrolase_composite"/>
</dbReference>
<dbReference type="SUPFAM" id="SSF51556">
    <property type="entry name" value="Metallo-dependent hydrolases"/>
    <property type="match status" value="1"/>
</dbReference>
<dbReference type="SUPFAM" id="SSF51338">
    <property type="entry name" value="Composite domain of metallo-dependent hydrolases"/>
    <property type="match status" value="2"/>
</dbReference>
<keyword evidence="1" id="KW-0732">Signal</keyword>
<proteinExistence type="predicted"/>
<protein>
    <submittedName>
        <fullName evidence="3">Amidohydrolase family protein</fullName>
    </submittedName>
</protein>
<dbReference type="Pfam" id="PF01979">
    <property type="entry name" value="Amidohydro_1"/>
    <property type="match status" value="1"/>
</dbReference>
<dbReference type="OrthoDB" id="9802793at2"/>
<organism evidence="3 4">
    <name type="scientific">Aquimarina algiphila</name>
    <dbReference type="NCBI Taxonomy" id="2047982"/>
    <lineage>
        <taxon>Bacteria</taxon>
        <taxon>Pseudomonadati</taxon>
        <taxon>Bacteroidota</taxon>
        <taxon>Flavobacteriia</taxon>
        <taxon>Flavobacteriales</taxon>
        <taxon>Flavobacteriaceae</taxon>
        <taxon>Aquimarina</taxon>
    </lineage>
</organism>
<evidence type="ECO:0000256" key="1">
    <source>
        <dbReference type="SAM" id="SignalP"/>
    </source>
</evidence>
<evidence type="ECO:0000313" key="4">
    <source>
        <dbReference type="Proteomes" id="UP000318833"/>
    </source>
</evidence>
<name>A0A554VKP7_9FLAO</name>
<dbReference type="Proteomes" id="UP000318833">
    <property type="component" value="Unassembled WGS sequence"/>
</dbReference>
<dbReference type="EMBL" id="VLNR01000021">
    <property type="protein sequence ID" value="TSE08609.1"/>
    <property type="molecule type" value="Genomic_DNA"/>
</dbReference>
<feature type="signal peptide" evidence="1">
    <location>
        <begin position="1"/>
        <end position="19"/>
    </location>
</feature>
<dbReference type="Gene3D" id="3.20.20.140">
    <property type="entry name" value="Metal-dependent hydrolases"/>
    <property type="match status" value="2"/>
</dbReference>
<dbReference type="InterPro" id="IPR051781">
    <property type="entry name" value="Metallo-dep_Hydrolase"/>
</dbReference>
<evidence type="ECO:0000313" key="3">
    <source>
        <dbReference type="EMBL" id="TSE08609.1"/>
    </source>
</evidence>
<accession>A0A554VKP7</accession>